<evidence type="ECO:0000256" key="4">
    <source>
        <dbReference type="ARBA" id="ARBA00023002"/>
    </source>
</evidence>
<dbReference type="SUPFAM" id="SSF51735">
    <property type="entry name" value="NAD(P)-binding Rossmann-fold domains"/>
    <property type="match status" value="1"/>
</dbReference>
<dbReference type="InterPro" id="IPR020843">
    <property type="entry name" value="ER"/>
</dbReference>
<dbReference type="SMART" id="SM00829">
    <property type="entry name" value="PKS_ER"/>
    <property type="match status" value="1"/>
</dbReference>
<dbReference type="CDD" id="cd05283">
    <property type="entry name" value="CAD1"/>
    <property type="match status" value="1"/>
</dbReference>
<dbReference type="Gene3D" id="3.40.50.720">
    <property type="entry name" value="NAD(P)-binding Rossmann-like Domain"/>
    <property type="match status" value="1"/>
</dbReference>
<keyword evidence="2 5" id="KW-0479">Metal-binding</keyword>
<gene>
    <name evidence="7" type="ORF">IWW36_003760</name>
</gene>
<name>A0A9W8I777_9FUNG</name>
<dbReference type="Proteomes" id="UP001139887">
    <property type="component" value="Unassembled WGS sequence"/>
</dbReference>
<feature type="domain" description="Enoyl reductase (ER)" evidence="6">
    <location>
        <begin position="18"/>
        <end position="348"/>
    </location>
</feature>
<evidence type="ECO:0000256" key="1">
    <source>
        <dbReference type="ARBA" id="ARBA00001947"/>
    </source>
</evidence>
<dbReference type="InterPro" id="IPR002328">
    <property type="entry name" value="ADH_Zn_CS"/>
</dbReference>
<evidence type="ECO:0000313" key="7">
    <source>
        <dbReference type="EMBL" id="KAJ2847625.1"/>
    </source>
</evidence>
<keyword evidence="3 5" id="KW-0862">Zinc</keyword>
<evidence type="ECO:0000259" key="6">
    <source>
        <dbReference type="SMART" id="SM00829"/>
    </source>
</evidence>
<dbReference type="Pfam" id="PF08240">
    <property type="entry name" value="ADH_N"/>
    <property type="match status" value="1"/>
</dbReference>
<organism evidence="7 8">
    <name type="scientific">Coemansia brasiliensis</name>
    <dbReference type="NCBI Taxonomy" id="2650707"/>
    <lineage>
        <taxon>Eukaryota</taxon>
        <taxon>Fungi</taxon>
        <taxon>Fungi incertae sedis</taxon>
        <taxon>Zoopagomycota</taxon>
        <taxon>Kickxellomycotina</taxon>
        <taxon>Kickxellomycetes</taxon>
        <taxon>Kickxellales</taxon>
        <taxon>Kickxellaceae</taxon>
        <taxon>Coemansia</taxon>
    </lineage>
</organism>
<evidence type="ECO:0000256" key="2">
    <source>
        <dbReference type="ARBA" id="ARBA00022723"/>
    </source>
</evidence>
<dbReference type="InterPro" id="IPR013149">
    <property type="entry name" value="ADH-like_C"/>
</dbReference>
<dbReference type="InterPro" id="IPR011032">
    <property type="entry name" value="GroES-like_sf"/>
</dbReference>
<evidence type="ECO:0000256" key="3">
    <source>
        <dbReference type="ARBA" id="ARBA00022833"/>
    </source>
</evidence>
<reference evidence="7" key="1">
    <citation type="submission" date="2022-07" db="EMBL/GenBank/DDBJ databases">
        <title>Phylogenomic reconstructions and comparative analyses of Kickxellomycotina fungi.</title>
        <authorList>
            <person name="Reynolds N.K."/>
            <person name="Stajich J.E."/>
            <person name="Barry K."/>
            <person name="Grigoriev I.V."/>
            <person name="Crous P."/>
            <person name="Smith M.E."/>
        </authorList>
    </citation>
    <scope>NUCLEOTIDE SEQUENCE</scope>
    <source>
        <strain evidence="7">NRRL 1566</strain>
    </source>
</reference>
<evidence type="ECO:0000313" key="8">
    <source>
        <dbReference type="Proteomes" id="UP001139887"/>
    </source>
</evidence>
<keyword evidence="4" id="KW-0560">Oxidoreductase</keyword>
<dbReference type="Gene3D" id="3.90.180.10">
    <property type="entry name" value="Medium-chain alcohol dehydrogenases, catalytic domain"/>
    <property type="match status" value="1"/>
</dbReference>
<keyword evidence="8" id="KW-1185">Reference proteome</keyword>
<dbReference type="PROSITE" id="PS00059">
    <property type="entry name" value="ADH_ZINC"/>
    <property type="match status" value="1"/>
</dbReference>
<dbReference type="GO" id="GO:0008270">
    <property type="term" value="F:zinc ion binding"/>
    <property type="evidence" value="ECO:0007669"/>
    <property type="project" value="InterPro"/>
</dbReference>
<dbReference type="Pfam" id="PF00107">
    <property type="entry name" value="ADH_zinc_N"/>
    <property type="match status" value="1"/>
</dbReference>
<dbReference type="InterPro" id="IPR029752">
    <property type="entry name" value="D-isomer_DH_CS1"/>
</dbReference>
<dbReference type="GO" id="GO:0016616">
    <property type="term" value="F:oxidoreductase activity, acting on the CH-OH group of donors, NAD or NADP as acceptor"/>
    <property type="evidence" value="ECO:0007669"/>
    <property type="project" value="InterPro"/>
</dbReference>
<proteinExistence type="inferred from homology"/>
<comment type="similarity">
    <text evidence="5">Belongs to the zinc-containing alcohol dehydrogenase family.</text>
</comment>
<accession>A0A9W8I777</accession>
<comment type="cofactor">
    <cofactor evidence="1 5">
        <name>Zn(2+)</name>
        <dbReference type="ChEBI" id="CHEBI:29105"/>
    </cofactor>
</comment>
<dbReference type="PANTHER" id="PTHR42683">
    <property type="entry name" value="ALDEHYDE REDUCTASE"/>
    <property type="match status" value="1"/>
</dbReference>
<dbReference type="InterPro" id="IPR036291">
    <property type="entry name" value="NAD(P)-bd_dom_sf"/>
</dbReference>
<dbReference type="InterPro" id="IPR047109">
    <property type="entry name" value="CAD-like"/>
</dbReference>
<dbReference type="OrthoDB" id="1879366at2759"/>
<dbReference type="InterPro" id="IPR013154">
    <property type="entry name" value="ADH-like_N"/>
</dbReference>
<dbReference type="PROSITE" id="PS00065">
    <property type="entry name" value="D_2_HYDROXYACID_DH_1"/>
    <property type="match status" value="1"/>
</dbReference>
<evidence type="ECO:0000256" key="5">
    <source>
        <dbReference type="RuleBase" id="RU361277"/>
    </source>
</evidence>
<dbReference type="AlphaFoldDB" id="A0A9W8I777"/>
<dbReference type="SUPFAM" id="SSF50129">
    <property type="entry name" value="GroES-like"/>
    <property type="match status" value="1"/>
</dbReference>
<comment type="caution">
    <text evidence="7">The sequence shown here is derived from an EMBL/GenBank/DDBJ whole genome shotgun (WGS) entry which is preliminary data.</text>
</comment>
<protein>
    <recommendedName>
        <fullName evidence="6">Enoyl reductase (ER) domain-containing protein</fullName>
    </recommendedName>
</protein>
<dbReference type="EMBL" id="JANBUW010000285">
    <property type="protein sequence ID" value="KAJ2847625.1"/>
    <property type="molecule type" value="Genomic_DNA"/>
</dbReference>
<sequence>MVEGKINEIHGWAAKQPGIKVEPWSYTPRPLGENDVEIKIEYSGICGSDLHTIKAEWGTAMYPLIVGHEIVGKVITKGEKVTHLEEGDLVGVGAQVYGCLQPDCSPCSRDLDPHCPRSVFTYNSKYADGEQAHGGYANAVRVDSNYAIKLPASLDPVYAPPLMCAGTTVFAPMLRKGVKKGDKVGVVGIGGLGHLAIQYASALGAEVYAFSHSPNKRDQCLELGATHFVDTSNKEEVEGVKRTLNYLFVTSNSQSNQYNEFISWMDFEGQIVLLALPKGQMSFGAGEFIHTEVAITGSLIGGVNVLKKTLEFSAKHNVLPIIERFPMEKVNDALARVDSGQARYRIVLENPQSSNL</sequence>
<dbReference type="FunFam" id="3.40.50.720:FF:000022">
    <property type="entry name" value="Cinnamyl alcohol dehydrogenase"/>
    <property type="match status" value="1"/>
</dbReference>